<evidence type="ECO:0000313" key="1">
    <source>
        <dbReference type="EMBL" id="KAF5464417.1"/>
    </source>
</evidence>
<organism evidence="1 2">
    <name type="scientific">Juglans regia</name>
    <name type="common">English walnut</name>
    <dbReference type="NCBI Taxonomy" id="51240"/>
    <lineage>
        <taxon>Eukaryota</taxon>
        <taxon>Viridiplantae</taxon>
        <taxon>Streptophyta</taxon>
        <taxon>Embryophyta</taxon>
        <taxon>Tracheophyta</taxon>
        <taxon>Spermatophyta</taxon>
        <taxon>Magnoliopsida</taxon>
        <taxon>eudicotyledons</taxon>
        <taxon>Gunneridae</taxon>
        <taxon>Pentapetalae</taxon>
        <taxon>rosids</taxon>
        <taxon>fabids</taxon>
        <taxon>Fagales</taxon>
        <taxon>Juglandaceae</taxon>
        <taxon>Juglans</taxon>
    </lineage>
</organism>
<gene>
    <name evidence="1" type="ORF">F2P56_014494</name>
</gene>
<dbReference type="PANTHER" id="PTHR47150">
    <property type="entry name" value="OS12G0169200 PROTEIN"/>
    <property type="match status" value="1"/>
</dbReference>
<dbReference type="Pfam" id="PF04827">
    <property type="entry name" value="Plant_tran"/>
    <property type="match status" value="1"/>
</dbReference>
<proteinExistence type="predicted"/>
<dbReference type="PANTHER" id="PTHR47150:SF7">
    <property type="entry name" value="NUCLEASE"/>
    <property type="match status" value="1"/>
</dbReference>
<name>A0A833XDA0_JUGRE</name>
<dbReference type="EMBL" id="LIHL02000007">
    <property type="protein sequence ID" value="KAF5464417.1"/>
    <property type="molecule type" value="Genomic_DNA"/>
</dbReference>
<reference evidence="1" key="1">
    <citation type="submission" date="2015-10" db="EMBL/GenBank/DDBJ databases">
        <authorList>
            <person name="Martinez-Garcia P.J."/>
            <person name="Crepeau M.W."/>
            <person name="Puiu D."/>
            <person name="Gonzalez-Ibeas D."/>
            <person name="Whalen J."/>
            <person name="Stevens K."/>
            <person name="Paul R."/>
            <person name="Butterfield T."/>
            <person name="Britton M."/>
            <person name="Reagan R."/>
            <person name="Chakraborty S."/>
            <person name="Walawage S.L."/>
            <person name="Vasquez-Gross H.A."/>
            <person name="Cardeno C."/>
            <person name="Famula R."/>
            <person name="Pratt K."/>
            <person name="Kuruganti S."/>
            <person name="Aradhya M.K."/>
            <person name="Leslie C.A."/>
            <person name="Dandekar A.M."/>
            <person name="Salzberg S.L."/>
            <person name="Wegrzyn J.L."/>
            <person name="Langley C.H."/>
            <person name="Neale D.B."/>
        </authorList>
    </citation>
    <scope>NUCLEOTIDE SEQUENCE</scope>
    <source>
        <tissue evidence="1">Leaves</tissue>
    </source>
</reference>
<comment type="caution">
    <text evidence="1">The sequence shown here is derived from an EMBL/GenBank/DDBJ whole genome shotgun (WGS) entry which is preliminary data.</text>
</comment>
<dbReference type="Proteomes" id="UP000619265">
    <property type="component" value="Unassembled WGS sequence"/>
</dbReference>
<dbReference type="Gramene" id="Jr07_08120_p1">
    <property type="protein sequence ID" value="cds.Jr07_08120_p1"/>
    <property type="gene ID" value="Jr07_08120"/>
</dbReference>
<accession>A0A833XDA0</accession>
<sequence length="378" mass="43974">MDPFESIDHIEDEDYFDHEEYMIQAMALHRQQHAVEGASASRRRNSQPRMFIRRNPLEGHERLWNDYFAEPSIYPPNVFRRRFRMHRNLFLRIHSAVEAHDDYFVQKRDASGRLGLSSLQKITAAIRMLAYGVTADLMDEYVRIGESTARLSMKKFVKAIVSIFGGEYLRSPTNSDIARLLEVGQNRGFPGMLGSIDCMHWKWKNCPSAWKGHAPPCNYTINGHEYTMGYYLADGIYPSWATLVKTIPAPHGKKKKHFAACQESARKDVERAFGVLQARFAIVRGPARYFQPRVLKDIIYTCIILHNMIVEDERHQYLGADQFIYESNDDTPHEPISRDNIPEFMEFIAQHHRIRDRGTHSQLQADLIEHLWNLHGRS</sequence>
<dbReference type="InterPro" id="IPR006912">
    <property type="entry name" value="Harbinger_derived_prot"/>
</dbReference>
<evidence type="ECO:0000313" key="2">
    <source>
        <dbReference type="Proteomes" id="UP000619265"/>
    </source>
</evidence>
<reference evidence="1" key="2">
    <citation type="submission" date="2020-03" db="EMBL/GenBank/DDBJ databases">
        <title>Walnut 2.0.</title>
        <authorList>
            <person name="Marrano A."/>
            <person name="Britton M."/>
            <person name="Zimin A.V."/>
            <person name="Zaini P.A."/>
            <person name="Workman R."/>
            <person name="Puiu D."/>
            <person name="Bianco L."/>
            <person name="Allen B.J."/>
            <person name="Troggio M."/>
            <person name="Leslie C.A."/>
            <person name="Timp W."/>
            <person name="Dendekar A."/>
            <person name="Salzberg S.L."/>
            <person name="Neale D.B."/>
        </authorList>
    </citation>
    <scope>NUCLEOTIDE SEQUENCE</scope>
    <source>
        <tissue evidence="1">Leaves</tissue>
    </source>
</reference>
<evidence type="ECO:0008006" key="3">
    <source>
        <dbReference type="Google" id="ProtNLM"/>
    </source>
</evidence>
<dbReference type="AlphaFoldDB" id="A0A833XDA0"/>
<protein>
    <recommendedName>
        <fullName evidence="3">Nuclease HARBI1</fullName>
    </recommendedName>
</protein>